<evidence type="ECO:0000256" key="1">
    <source>
        <dbReference type="ARBA" id="ARBA00023015"/>
    </source>
</evidence>
<organism evidence="6 7">
    <name type="scientific">Brevibacillus aydinogluensis</name>
    <dbReference type="NCBI Taxonomy" id="927786"/>
    <lineage>
        <taxon>Bacteria</taxon>
        <taxon>Bacillati</taxon>
        <taxon>Bacillota</taxon>
        <taxon>Bacilli</taxon>
        <taxon>Bacillales</taxon>
        <taxon>Paenibacillaceae</taxon>
        <taxon>Brevibacillus</taxon>
    </lineage>
</organism>
<dbReference type="InterPro" id="IPR009057">
    <property type="entry name" value="Homeodomain-like_sf"/>
</dbReference>
<evidence type="ECO:0000313" key="6">
    <source>
        <dbReference type="EMBL" id="CAJ1003787.1"/>
    </source>
</evidence>
<reference evidence="6" key="1">
    <citation type="submission" date="2023-07" db="EMBL/GenBank/DDBJ databases">
        <authorList>
            <person name="Ivanov I."/>
            <person name="Teneva D."/>
            <person name="Stoikov I."/>
        </authorList>
    </citation>
    <scope>NUCLEOTIDE SEQUENCE</scope>
    <source>
        <strain evidence="6">4475</strain>
    </source>
</reference>
<dbReference type="InterPro" id="IPR036271">
    <property type="entry name" value="Tet_transcr_reg_TetR-rel_C_sf"/>
</dbReference>
<dbReference type="Pfam" id="PF16859">
    <property type="entry name" value="TetR_C_11"/>
    <property type="match status" value="1"/>
</dbReference>
<dbReference type="GO" id="GO:0000976">
    <property type="term" value="F:transcription cis-regulatory region binding"/>
    <property type="evidence" value="ECO:0007669"/>
    <property type="project" value="TreeGrafter"/>
</dbReference>
<dbReference type="PANTHER" id="PTHR30055">
    <property type="entry name" value="HTH-TYPE TRANSCRIPTIONAL REGULATOR RUTR"/>
    <property type="match status" value="1"/>
</dbReference>
<keyword evidence="2 4" id="KW-0238">DNA-binding</keyword>
<feature type="DNA-binding region" description="H-T-H motif" evidence="4">
    <location>
        <begin position="32"/>
        <end position="51"/>
    </location>
</feature>
<name>A0AA48RIH5_9BACL</name>
<evidence type="ECO:0000256" key="4">
    <source>
        <dbReference type="PROSITE-ProRule" id="PRU00335"/>
    </source>
</evidence>
<dbReference type="GO" id="GO:0003700">
    <property type="term" value="F:DNA-binding transcription factor activity"/>
    <property type="evidence" value="ECO:0007669"/>
    <property type="project" value="TreeGrafter"/>
</dbReference>
<keyword evidence="1" id="KW-0805">Transcription regulation</keyword>
<dbReference type="InterPro" id="IPR001647">
    <property type="entry name" value="HTH_TetR"/>
</dbReference>
<dbReference type="Pfam" id="PF00440">
    <property type="entry name" value="TetR_N"/>
    <property type="match status" value="1"/>
</dbReference>
<evidence type="ECO:0000259" key="5">
    <source>
        <dbReference type="PROSITE" id="PS50977"/>
    </source>
</evidence>
<evidence type="ECO:0000256" key="2">
    <source>
        <dbReference type="ARBA" id="ARBA00023125"/>
    </source>
</evidence>
<dbReference type="SUPFAM" id="SSF48498">
    <property type="entry name" value="Tetracyclin repressor-like, C-terminal domain"/>
    <property type="match status" value="1"/>
</dbReference>
<keyword evidence="7" id="KW-1185">Reference proteome</keyword>
<feature type="domain" description="HTH tetR-type" evidence="5">
    <location>
        <begin position="9"/>
        <end position="69"/>
    </location>
</feature>
<dbReference type="Gene3D" id="1.10.357.10">
    <property type="entry name" value="Tetracycline Repressor, domain 2"/>
    <property type="match status" value="1"/>
</dbReference>
<dbReference type="EMBL" id="OY569118">
    <property type="protein sequence ID" value="CAJ1003787.1"/>
    <property type="molecule type" value="Genomic_DNA"/>
</dbReference>
<keyword evidence="3" id="KW-0804">Transcription</keyword>
<dbReference type="Gene3D" id="1.10.10.60">
    <property type="entry name" value="Homeodomain-like"/>
    <property type="match status" value="1"/>
</dbReference>
<dbReference type="InterPro" id="IPR011075">
    <property type="entry name" value="TetR_C"/>
</dbReference>
<evidence type="ECO:0000256" key="3">
    <source>
        <dbReference type="ARBA" id="ARBA00023163"/>
    </source>
</evidence>
<evidence type="ECO:0000313" key="7">
    <source>
        <dbReference type="Proteomes" id="UP001189619"/>
    </source>
</evidence>
<dbReference type="InterPro" id="IPR050109">
    <property type="entry name" value="HTH-type_TetR-like_transc_reg"/>
</dbReference>
<dbReference type="PROSITE" id="PS50977">
    <property type="entry name" value="HTH_TETR_2"/>
    <property type="match status" value="1"/>
</dbReference>
<protein>
    <submittedName>
        <fullName evidence="6">TetR family transcriptional regulator</fullName>
    </submittedName>
</protein>
<gene>
    <name evidence="6" type="primary">tetR</name>
    <name evidence="6" type="ORF">BSPP4475_15805</name>
</gene>
<dbReference type="SUPFAM" id="SSF46689">
    <property type="entry name" value="Homeodomain-like"/>
    <property type="match status" value="1"/>
</dbReference>
<sequence length="199" mass="23655">MKAERRRGEELEKAILDAAYEIIETSGYEEMTFQRVARQAQTSRTVIYRRYETPVDLLHALVQYRSTRAMGGRMIDLLRDQGSLRADLLEVVRIYQRFFDAIGQKLMSAVMTEFSRDYERFRDWFEQALDSNVRIMKTVEENAKRRGEITHDFTELQMRLPFDLLRVENVIRHERITAAYLTRLVDEVLLPVFSKDQKH</sequence>
<dbReference type="Proteomes" id="UP001189619">
    <property type="component" value="Chromosome"/>
</dbReference>
<accession>A0AA48RIH5</accession>
<dbReference type="PANTHER" id="PTHR30055:SF234">
    <property type="entry name" value="HTH-TYPE TRANSCRIPTIONAL REGULATOR BETI"/>
    <property type="match status" value="1"/>
</dbReference>
<dbReference type="RefSeq" id="WP_171565856.1">
    <property type="nucleotide sequence ID" value="NZ_JAUSVZ010000015.1"/>
</dbReference>
<dbReference type="KEGG" id="bayd:BSPP4475_15805"/>
<proteinExistence type="predicted"/>
<dbReference type="AlphaFoldDB" id="A0AA48RIH5"/>